<proteinExistence type="predicted"/>
<dbReference type="Gene3D" id="3.90.1150.10">
    <property type="entry name" value="Aspartate Aminotransferase, domain 1"/>
    <property type="match status" value="1"/>
</dbReference>
<sequence length="84" mass="9242">AAEAVAWRRAGGVLIRRGVELRGRVGANCRCCRRPVATMGGRLARGLRCFRGRWGPGVARLVTSFTTHEQDVDHFLAALRALVR</sequence>
<protein>
    <submittedName>
        <fullName evidence="1">Low specificity L-threonine aldolase</fullName>
    </submittedName>
</protein>
<dbReference type="InterPro" id="IPR015424">
    <property type="entry name" value="PyrdxlP-dep_Trfase"/>
</dbReference>
<accession>A0A848NNY6</accession>
<name>A0A848NNY6_9BURK</name>
<dbReference type="Proteomes" id="UP000542405">
    <property type="component" value="Unassembled WGS sequence"/>
</dbReference>
<dbReference type="InterPro" id="IPR015422">
    <property type="entry name" value="PyrdxlP-dep_Trfase_small"/>
</dbReference>
<comment type="caution">
    <text evidence="1">The sequence shown here is derived from an EMBL/GenBank/DDBJ whole genome shotgun (WGS) entry which is preliminary data.</text>
</comment>
<evidence type="ECO:0000313" key="1">
    <source>
        <dbReference type="EMBL" id="NMU92754.1"/>
    </source>
</evidence>
<gene>
    <name evidence="1" type="ORF">HGQ98_24600</name>
</gene>
<reference evidence="1 2" key="1">
    <citation type="submission" date="2020-04" db="EMBL/GenBank/DDBJ databases">
        <title>Achromobacter ruhlandii genome sequencing and assembly.</title>
        <authorList>
            <person name="Martins R.C.R."/>
            <person name="Perdigao-Neto L.V."/>
            <person name="Levin A.S.S."/>
            <person name="Costa S.F."/>
        </authorList>
    </citation>
    <scope>NUCLEOTIDE SEQUENCE [LARGE SCALE GENOMIC DNA]</scope>
    <source>
        <strain evidence="1 2">9035ralo</strain>
    </source>
</reference>
<evidence type="ECO:0000313" key="2">
    <source>
        <dbReference type="Proteomes" id="UP000542405"/>
    </source>
</evidence>
<dbReference type="AlphaFoldDB" id="A0A848NNY6"/>
<feature type="non-terminal residue" evidence="1">
    <location>
        <position position="1"/>
    </location>
</feature>
<organism evidence="1 2">
    <name type="scientific">Achromobacter ruhlandii</name>
    <dbReference type="NCBI Taxonomy" id="72557"/>
    <lineage>
        <taxon>Bacteria</taxon>
        <taxon>Pseudomonadati</taxon>
        <taxon>Pseudomonadota</taxon>
        <taxon>Betaproteobacteria</taxon>
        <taxon>Burkholderiales</taxon>
        <taxon>Alcaligenaceae</taxon>
        <taxon>Achromobacter</taxon>
    </lineage>
</organism>
<dbReference type="SUPFAM" id="SSF53383">
    <property type="entry name" value="PLP-dependent transferases"/>
    <property type="match status" value="1"/>
</dbReference>
<dbReference type="EMBL" id="JABBZE010000432">
    <property type="protein sequence ID" value="NMU92754.1"/>
    <property type="molecule type" value="Genomic_DNA"/>
</dbReference>